<gene>
    <name evidence="1" type="ORF">SMD44_00901</name>
</gene>
<dbReference type="OrthoDB" id="4227103at2"/>
<organism evidence="1 2">
    <name type="scientific">Streptomyces alboflavus</name>
    <dbReference type="NCBI Taxonomy" id="67267"/>
    <lineage>
        <taxon>Bacteria</taxon>
        <taxon>Bacillati</taxon>
        <taxon>Actinomycetota</taxon>
        <taxon>Actinomycetes</taxon>
        <taxon>Kitasatosporales</taxon>
        <taxon>Streptomycetaceae</taxon>
        <taxon>Streptomyces</taxon>
    </lineage>
</organism>
<evidence type="ECO:0000313" key="2">
    <source>
        <dbReference type="Proteomes" id="UP000195880"/>
    </source>
</evidence>
<protein>
    <submittedName>
        <fullName evidence="1">Uncharacterized protein</fullName>
    </submittedName>
</protein>
<dbReference type="Proteomes" id="UP000195880">
    <property type="component" value="Chromosome"/>
</dbReference>
<accession>A0A1Z1W4Z2</accession>
<evidence type="ECO:0000313" key="1">
    <source>
        <dbReference type="EMBL" id="ARX81503.1"/>
    </source>
</evidence>
<sequence>MRFATQPRTLTSALHGALILGTVDAVLDATGAFTVALLATDDPDVTPVDWTYRVDEVLTGSAGRTFPLALPLAAPLVDLADVAPTDPALGDYLVVTGPPGAEFRYEHVQSAPAATWQVPHSLGKHPNVSIIAADGRQVFADVDHSSTDLAVITFPTPYTGRAVCS</sequence>
<proteinExistence type="predicted"/>
<reference evidence="1 2" key="1">
    <citation type="submission" date="2017-05" db="EMBL/GenBank/DDBJ databases">
        <title>Streptomyces alboflavus Genome sequencing and assembly.</title>
        <authorList>
            <person name="Wang Y."/>
            <person name="Du B."/>
            <person name="Ding Y."/>
            <person name="Liu H."/>
            <person name="Hou Q."/>
            <person name="Liu K."/>
            <person name="Wang C."/>
            <person name="Yao L."/>
        </authorList>
    </citation>
    <scope>NUCLEOTIDE SEQUENCE [LARGE SCALE GENOMIC DNA]</scope>
    <source>
        <strain evidence="1 2">MDJK44</strain>
    </source>
</reference>
<dbReference type="RefSeq" id="WP_087882913.1">
    <property type="nucleotide sequence ID" value="NZ_CP021748.1"/>
</dbReference>
<keyword evidence="2" id="KW-1185">Reference proteome</keyword>
<dbReference type="KEGG" id="salf:SMD44_00901"/>
<dbReference type="EMBL" id="CP021748">
    <property type="protein sequence ID" value="ARX81503.1"/>
    <property type="molecule type" value="Genomic_DNA"/>
</dbReference>
<dbReference type="AlphaFoldDB" id="A0A1Z1W4Z2"/>
<name>A0A1Z1W4Z2_9ACTN</name>